<evidence type="ECO:0000313" key="4">
    <source>
        <dbReference type="EMBL" id="SFH38408.1"/>
    </source>
</evidence>
<dbReference type="Pfam" id="PF13400">
    <property type="entry name" value="Tad"/>
    <property type="match status" value="1"/>
</dbReference>
<feature type="transmembrane region" description="Helical" evidence="1">
    <location>
        <begin position="20"/>
        <end position="39"/>
    </location>
</feature>
<evidence type="ECO:0000313" key="3">
    <source>
        <dbReference type="EMBL" id="APT34632.1"/>
    </source>
</evidence>
<dbReference type="InterPro" id="IPR028087">
    <property type="entry name" value="Tad_N"/>
</dbReference>
<dbReference type="Gene3D" id="3.40.50.410">
    <property type="entry name" value="von Willebrand factor, type A domain"/>
    <property type="match status" value="1"/>
</dbReference>
<keyword evidence="1" id="KW-1133">Transmembrane helix</keyword>
<dbReference type="EMBL" id="FOPK01000022">
    <property type="protein sequence ID" value="SFH38408.1"/>
    <property type="molecule type" value="Genomic_DNA"/>
</dbReference>
<gene>
    <name evidence="3" type="ORF">MCBMB27_05341</name>
    <name evidence="4" type="ORF">SAMN05192567_12275</name>
</gene>
<keyword evidence="1" id="KW-0812">Transmembrane</keyword>
<keyword evidence="5" id="KW-1185">Reference proteome</keyword>
<evidence type="ECO:0000313" key="6">
    <source>
        <dbReference type="Proteomes" id="UP000199140"/>
    </source>
</evidence>
<proteinExistence type="predicted"/>
<dbReference type="Proteomes" id="UP000185487">
    <property type="component" value="Chromosome"/>
</dbReference>
<evidence type="ECO:0000313" key="5">
    <source>
        <dbReference type="Proteomes" id="UP000185487"/>
    </source>
</evidence>
<organism evidence="4 6">
    <name type="scientific">Methylobacterium phyllosphaerae</name>
    <dbReference type="NCBI Taxonomy" id="418223"/>
    <lineage>
        <taxon>Bacteria</taxon>
        <taxon>Pseudomonadati</taxon>
        <taxon>Pseudomonadota</taxon>
        <taxon>Alphaproteobacteria</taxon>
        <taxon>Hyphomicrobiales</taxon>
        <taxon>Methylobacteriaceae</taxon>
        <taxon>Methylobacterium</taxon>
    </lineage>
</organism>
<protein>
    <submittedName>
        <fullName evidence="4">Flp pilus assembly protein TadG</fullName>
    </submittedName>
    <submittedName>
        <fullName evidence="3">Membrane Transport</fullName>
    </submittedName>
</protein>
<name>A0AAE8HVG6_9HYPH</name>
<sequence length="430" mass="46281">MSRLLTRCVRTCARSRSGQVAITFALVMLPVLFATGAAVDYGRRNAAKAQLDAALDGAVLAVISQKTNSISSTSLLNMETQFRAEAAKVPGVTVTSFNPGTPVSNSATLSLAASYTATVKTTISSLMQVPVMNINGSSSSTRNMFQYINFYLLLDNSPSMGLAATDTDVANMKIATGGCAFACHQHTYDNKGRITGDSQTDFYHVALKNNIKLRIQVLRDAVSALVDQANASMSLSQQYQMEMWTFNDSTTQTRLQAMTPTLSQIKAAAPNIDIAYAYYNQSDNQTDFERAIAVMNTTIPASGTGITASSPIRFLFLVTDGVEDTGGSVTNQSAGFQIQSDRFIGPFSPSTCNALKSKNVRIGIIYTQYLPIYDNDFYNRYVRPYEGQIGPALRSCASDGLYFPVASGGDITAAMLKLFSTAVASVRISN</sequence>
<dbReference type="KEGG" id="mphy:MCBMB27_05341"/>
<reference evidence="4 6" key="2">
    <citation type="submission" date="2016-10" db="EMBL/GenBank/DDBJ databases">
        <authorList>
            <person name="Varghese N."/>
            <person name="Submissions S."/>
        </authorList>
    </citation>
    <scope>NUCLEOTIDE SEQUENCE [LARGE SCALE GENOMIC DNA]</scope>
    <source>
        <strain evidence="4 6">CBMB27</strain>
    </source>
</reference>
<dbReference type="EMBL" id="CP015367">
    <property type="protein sequence ID" value="APT34632.1"/>
    <property type="molecule type" value="Genomic_DNA"/>
</dbReference>
<dbReference type="RefSeq" id="WP_051976201.1">
    <property type="nucleotide sequence ID" value="NZ_CP015367.1"/>
</dbReference>
<dbReference type="Proteomes" id="UP000199140">
    <property type="component" value="Unassembled WGS sequence"/>
</dbReference>
<dbReference type="SUPFAM" id="SSF53300">
    <property type="entry name" value="vWA-like"/>
    <property type="match status" value="1"/>
</dbReference>
<evidence type="ECO:0000259" key="2">
    <source>
        <dbReference type="Pfam" id="PF13400"/>
    </source>
</evidence>
<keyword evidence="1" id="KW-0472">Membrane</keyword>
<dbReference type="InterPro" id="IPR036465">
    <property type="entry name" value="vWFA_dom_sf"/>
</dbReference>
<feature type="domain" description="Putative Flp pilus-assembly TadG-like N-terminal" evidence="2">
    <location>
        <begin position="18"/>
        <end position="62"/>
    </location>
</feature>
<accession>A0AAE8HVG6</accession>
<evidence type="ECO:0000256" key="1">
    <source>
        <dbReference type="SAM" id="Phobius"/>
    </source>
</evidence>
<dbReference type="AlphaFoldDB" id="A0AAE8HVG6"/>
<dbReference type="GeneID" id="96605409"/>
<reference evidence="3 5" key="1">
    <citation type="submission" date="2016-04" db="EMBL/GenBank/DDBJ databases">
        <title>Complete genome sequencing and analysis of CBMB27, Methylobacterium phyllosphaerae isolated from leaf tissues of rice (Oryza sativa L.).</title>
        <authorList>
            <person name="Lee Y."/>
            <person name="Hwangbo K."/>
            <person name="Chung H."/>
            <person name="Yoo J."/>
            <person name="Kim K.Y."/>
            <person name="Sa T.M."/>
            <person name="Um Y."/>
            <person name="Madhaiyan M."/>
        </authorList>
    </citation>
    <scope>NUCLEOTIDE SEQUENCE [LARGE SCALE GENOMIC DNA]</scope>
    <source>
        <strain evidence="3 5">CBMB27</strain>
    </source>
</reference>